<gene>
    <name evidence="3" type="ORF">ACFQ4B_04210</name>
</gene>
<dbReference type="PANTHER" id="PTHR43308:SF5">
    <property type="entry name" value="S-LAYER PROTEIN _ PEPTIDOGLYCAN ENDO-BETA-N-ACETYLGLUCOSAMINIDASE"/>
    <property type="match status" value="1"/>
</dbReference>
<name>A0ABW3UHR8_9BACL</name>
<accession>A0ABW3UHR8</accession>
<comment type="caution">
    <text evidence="3">The sequence shown here is derived from an EMBL/GenBank/DDBJ whole genome shotgun (WGS) entry which is preliminary data.</text>
</comment>
<sequence>MANNNLHKGSNRERNRRRNLVLNRTFVKKTSALLSLMLVIAMMVPVLAFAATGFSSLTYRNGSVTGSVYSDVYLDSSVGDAVYVNVYSPDGKFLTATKAVYNNVYQEGKGWFYDIQGISNINGYNSLTVNTTVYKEGVVSVGDSVYSTVNNTSTTPGNGGGSSRGGGGGGGGGISTGSTISVSSDGSVDANTLTNALANNNTVTLNLSGDLALLPASALVDAVKAGKTIIIVNSNGSLTLPLSVLNLDDLSKTLGVEVKDMKIKVSIAKVTGETADAVKAAATALGATQVADAVDFNVVAVDNGSKTAAVDFGKTYVSRSIKVSKSVDSKFVTGVLYNETTKKVSFVPSTFATADGETTATLKRNGSSIYTVVESKKSFADVASHWSKADVELLANKLVVDGVTDTAFQPDRNITRAEFAALVVRSLGLSSAAATSSFTDVKSDAWYASTVATAAKAGIIDGYEDKTFRPDAQITREELAAMVIRAMNYADIATSVSDPESVLSKYKDSNKIVWAQKEIAAAINAGLINGMTDDTIGSDSQATRAQSATMLKRFLSVANFIN</sequence>
<feature type="region of interest" description="Disordered" evidence="1">
    <location>
        <begin position="150"/>
        <end position="171"/>
    </location>
</feature>
<feature type="domain" description="SLH" evidence="2">
    <location>
        <begin position="434"/>
        <end position="497"/>
    </location>
</feature>
<feature type="domain" description="SLH" evidence="2">
    <location>
        <begin position="502"/>
        <end position="562"/>
    </location>
</feature>
<dbReference type="PANTHER" id="PTHR43308">
    <property type="entry name" value="OUTER MEMBRANE PROTEIN ALPHA-RELATED"/>
    <property type="match status" value="1"/>
</dbReference>
<dbReference type="InterPro" id="IPR051465">
    <property type="entry name" value="Cell_Envelope_Struct_Comp"/>
</dbReference>
<dbReference type="Pfam" id="PF00395">
    <property type="entry name" value="SLH"/>
    <property type="match status" value="3"/>
</dbReference>
<evidence type="ECO:0000313" key="4">
    <source>
        <dbReference type="Proteomes" id="UP001597180"/>
    </source>
</evidence>
<evidence type="ECO:0000259" key="2">
    <source>
        <dbReference type="PROSITE" id="PS51272"/>
    </source>
</evidence>
<protein>
    <submittedName>
        <fullName evidence="3">S-layer homology domain-containing protein</fullName>
    </submittedName>
</protein>
<dbReference type="Proteomes" id="UP001597180">
    <property type="component" value="Unassembled WGS sequence"/>
</dbReference>
<dbReference type="PROSITE" id="PS51272">
    <property type="entry name" value="SLH"/>
    <property type="match status" value="3"/>
</dbReference>
<feature type="domain" description="SLH" evidence="2">
    <location>
        <begin position="374"/>
        <end position="433"/>
    </location>
</feature>
<dbReference type="InterPro" id="IPR001119">
    <property type="entry name" value="SLH_dom"/>
</dbReference>
<proteinExistence type="predicted"/>
<evidence type="ECO:0000256" key="1">
    <source>
        <dbReference type="SAM" id="MobiDB-lite"/>
    </source>
</evidence>
<feature type="compositionally biased region" description="Gly residues" evidence="1">
    <location>
        <begin position="157"/>
        <end position="171"/>
    </location>
</feature>
<keyword evidence="4" id="KW-1185">Reference proteome</keyword>
<dbReference type="EMBL" id="JBHTLU010000009">
    <property type="protein sequence ID" value="MFD1219311.1"/>
    <property type="molecule type" value="Genomic_DNA"/>
</dbReference>
<evidence type="ECO:0000313" key="3">
    <source>
        <dbReference type="EMBL" id="MFD1219311.1"/>
    </source>
</evidence>
<dbReference type="RefSeq" id="WP_345585208.1">
    <property type="nucleotide sequence ID" value="NZ_BAABJG010000002.1"/>
</dbReference>
<reference evidence="4" key="1">
    <citation type="journal article" date="2019" name="Int. J. Syst. Evol. Microbiol.">
        <title>The Global Catalogue of Microorganisms (GCM) 10K type strain sequencing project: providing services to taxonomists for standard genome sequencing and annotation.</title>
        <authorList>
            <consortium name="The Broad Institute Genomics Platform"/>
            <consortium name="The Broad Institute Genome Sequencing Center for Infectious Disease"/>
            <person name="Wu L."/>
            <person name="Ma J."/>
        </authorList>
    </citation>
    <scope>NUCLEOTIDE SEQUENCE [LARGE SCALE GENOMIC DNA]</scope>
    <source>
        <strain evidence="4">CCUG 53270</strain>
    </source>
</reference>
<organism evidence="3 4">
    <name type="scientific">Paenibacillus vulneris</name>
    <dbReference type="NCBI Taxonomy" id="1133364"/>
    <lineage>
        <taxon>Bacteria</taxon>
        <taxon>Bacillati</taxon>
        <taxon>Bacillota</taxon>
        <taxon>Bacilli</taxon>
        <taxon>Bacillales</taxon>
        <taxon>Paenibacillaceae</taxon>
        <taxon>Paenibacillus</taxon>
    </lineage>
</organism>